<keyword evidence="3" id="KW-1185">Reference proteome</keyword>
<name>A0A5N6YZQ4_9EURO</name>
<dbReference type="EMBL" id="ML739198">
    <property type="protein sequence ID" value="KAE8350894.1"/>
    <property type="molecule type" value="Genomic_DNA"/>
</dbReference>
<dbReference type="Proteomes" id="UP000327118">
    <property type="component" value="Unassembled WGS sequence"/>
</dbReference>
<keyword evidence="1" id="KW-0732">Signal</keyword>
<feature type="chain" id="PRO_5025057456" evidence="1">
    <location>
        <begin position="25"/>
        <end position="74"/>
    </location>
</feature>
<dbReference type="OrthoDB" id="4454202at2759"/>
<evidence type="ECO:0000256" key="1">
    <source>
        <dbReference type="SAM" id="SignalP"/>
    </source>
</evidence>
<gene>
    <name evidence="2" type="ORF">BDV28DRAFT_150491</name>
</gene>
<dbReference type="AlphaFoldDB" id="A0A5N6YZQ4"/>
<protein>
    <submittedName>
        <fullName evidence="2">Uncharacterized protein</fullName>
    </submittedName>
</protein>
<evidence type="ECO:0000313" key="3">
    <source>
        <dbReference type="Proteomes" id="UP000327118"/>
    </source>
</evidence>
<evidence type="ECO:0000313" key="2">
    <source>
        <dbReference type="EMBL" id="KAE8350894.1"/>
    </source>
</evidence>
<organism evidence="2 3">
    <name type="scientific">Aspergillus coremiiformis</name>
    <dbReference type="NCBI Taxonomy" id="138285"/>
    <lineage>
        <taxon>Eukaryota</taxon>
        <taxon>Fungi</taxon>
        <taxon>Dikarya</taxon>
        <taxon>Ascomycota</taxon>
        <taxon>Pezizomycotina</taxon>
        <taxon>Eurotiomycetes</taxon>
        <taxon>Eurotiomycetidae</taxon>
        <taxon>Eurotiales</taxon>
        <taxon>Aspergillaceae</taxon>
        <taxon>Aspergillus</taxon>
        <taxon>Aspergillus subgen. Circumdati</taxon>
    </lineage>
</organism>
<proteinExistence type="predicted"/>
<reference evidence="3" key="1">
    <citation type="submission" date="2019-04" db="EMBL/GenBank/DDBJ databases">
        <title>Friends and foes A comparative genomics studyof 23 Aspergillus species from section Flavi.</title>
        <authorList>
            <consortium name="DOE Joint Genome Institute"/>
            <person name="Kjaerbolling I."/>
            <person name="Vesth T."/>
            <person name="Frisvad J.C."/>
            <person name="Nybo J.L."/>
            <person name="Theobald S."/>
            <person name="Kildgaard S."/>
            <person name="Isbrandt T."/>
            <person name="Kuo A."/>
            <person name="Sato A."/>
            <person name="Lyhne E.K."/>
            <person name="Kogle M.E."/>
            <person name="Wiebenga A."/>
            <person name="Kun R.S."/>
            <person name="Lubbers R.J."/>
            <person name="Makela M.R."/>
            <person name="Barry K."/>
            <person name="Chovatia M."/>
            <person name="Clum A."/>
            <person name="Daum C."/>
            <person name="Haridas S."/>
            <person name="He G."/>
            <person name="LaButti K."/>
            <person name="Lipzen A."/>
            <person name="Mondo S."/>
            <person name="Riley R."/>
            <person name="Salamov A."/>
            <person name="Simmons B.A."/>
            <person name="Magnuson J.K."/>
            <person name="Henrissat B."/>
            <person name="Mortensen U.H."/>
            <person name="Larsen T.O."/>
            <person name="Devries R.P."/>
            <person name="Grigoriev I.V."/>
            <person name="Machida M."/>
            <person name="Baker S.E."/>
            <person name="Andersen M.R."/>
        </authorList>
    </citation>
    <scope>NUCLEOTIDE SEQUENCE [LARGE SCALE GENOMIC DNA]</scope>
    <source>
        <strain evidence="3">CBS 553.77</strain>
    </source>
</reference>
<sequence>MKLSVTVLPLFLAASMALPTPTNSNELSPRFEGSNLLDALVKSGGSSELVKNLTKDVKIPVKAGGLKGGTKAVK</sequence>
<feature type="signal peptide" evidence="1">
    <location>
        <begin position="1"/>
        <end position="24"/>
    </location>
</feature>
<accession>A0A5N6YZQ4</accession>